<gene>
    <name evidence="2" type="ORF">Ocin01_04529</name>
</gene>
<dbReference type="Proteomes" id="UP000094527">
    <property type="component" value="Unassembled WGS sequence"/>
</dbReference>
<dbReference type="EMBL" id="LJIJ01000123">
    <property type="protein sequence ID" value="ODN02144.1"/>
    <property type="molecule type" value="Genomic_DNA"/>
</dbReference>
<name>A0A1D2NA58_ORCCI</name>
<organism evidence="2 3">
    <name type="scientific">Orchesella cincta</name>
    <name type="common">Springtail</name>
    <name type="synonym">Podura cincta</name>
    <dbReference type="NCBI Taxonomy" id="48709"/>
    <lineage>
        <taxon>Eukaryota</taxon>
        <taxon>Metazoa</taxon>
        <taxon>Ecdysozoa</taxon>
        <taxon>Arthropoda</taxon>
        <taxon>Hexapoda</taxon>
        <taxon>Collembola</taxon>
        <taxon>Entomobryomorpha</taxon>
        <taxon>Entomobryoidea</taxon>
        <taxon>Orchesellidae</taxon>
        <taxon>Orchesellinae</taxon>
        <taxon>Orchesella</taxon>
    </lineage>
</organism>
<dbReference type="AlphaFoldDB" id="A0A1D2NA58"/>
<keyword evidence="3" id="KW-1185">Reference proteome</keyword>
<sequence>MGFGQICKFISFILRGHLLIRVSSGNGLEKGCQVIICLVCLRSRLIRRVFFCARCLIIGLNPAIRAWSGVDDRVGLCQSFGLEGGGEVVAERREVPGTPQNRGAIVSSTSDSESLGGTNSSSFSSVTDEELLIPSFSMVVGPHHTGLIHVRQRFPSPQHPQSSEQLL</sequence>
<evidence type="ECO:0000256" key="1">
    <source>
        <dbReference type="SAM" id="MobiDB-lite"/>
    </source>
</evidence>
<protein>
    <submittedName>
        <fullName evidence="2">Uncharacterized protein</fullName>
    </submittedName>
</protein>
<comment type="caution">
    <text evidence="2">The sequence shown here is derived from an EMBL/GenBank/DDBJ whole genome shotgun (WGS) entry which is preliminary data.</text>
</comment>
<accession>A0A1D2NA58</accession>
<reference evidence="2 3" key="1">
    <citation type="journal article" date="2016" name="Genome Biol. Evol.">
        <title>Gene Family Evolution Reflects Adaptation to Soil Environmental Stressors in the Genome of the Collembolan Orchesella cincta.</title>
        <authorList>
            <person name="Faddeeva-Vakhrusheva A."/>
            <person name="Derks M.F."/>
            <person name="Anvar S.Y."/>
            <person name="Agamennone V."/>
            <person name="Suring W."/>
            <person name="Smit S."/>
            <person name="van Straalen N.M."/>
            <person name="Roelofs D."/>
        </authorList>
    </citation>
    <scope>NUCLEOTIDE SEQUENCE [LARGE SCALE GENOMIC DNA]</scope>
    <source>
        <tissue evidence="2">Mixed pool</tissue>
    </source>
</reference>
<feature type="region of interest" description="Disordered" evidence="1">
    <location>
        <begin position="92"/>
        <end position="124"/>
    </location>
</feature>
<evidence type="ECO:0000313" key="2">
    <source>
        <dbReference type="EMBL" id="ODN02144.1"/>
    </source>
</evidence>
<feature type="compositionally biased region" description="Polar residues" evidence="1">
    <location>
        <begin position="98"/>
        <end position="109"/>
    </location>
</feature>
<feature type="compositionally biased region" description="Low complexity" evidence="1">
    <location>
        <begin position="110"/>
        <end position="124"/>
    </location>
</feature>
<evidence type="ECO:0000313" key="3">
    <source>
        <dbReference type="Proteomes" id="UP000094527"/>
    </source>
</evidence>
<proteinExistence type="predicted"/>